<evidence type="ECO:0000313" key="4">
    <source>
        <dbReference type="Proteomes" id="UP001249760"/>
    </source>
</evidence>
<evidence type="ECO:0000256" key="1">
    <source>
        <dbReference type="SAM" id="MobiDB-lite"/>
    </source>
</evidence>
<evidence type="ECO:0000259" key="2">
    <source>
        <dbReference type="SMART" id="SM00470"/>
    </source>
</evidence>
<keyword evidence="4" id="KW-1185">Reference proteome</keyword>
<feature type="region of interest" description="Disordered" evidence="1">
    <location>
        <begin position="156"/>
        <end position="175"/>
    </location>
</feature>
<feature type="region of interest" description="Disordered" evidence="1">
    <location>
        <begin position="219"/>
        <end position="239"/>
    </location>
</feature>
<evidence type="ECO:0000313" key="3">
    <source>
        <dbReference type="EMBL" id="MDT6985784.1"/>
    </source>
</evidence>
<name>A0ABU3JUZ4_9ACTN</name>
<gene>
    <name evidence="3" type="ORF">QNO04_20215</name>
</gene>
<accession>A0ABU3JUZ4</accession>
<comment type="caution">
    <text evidence="3">The sequence shown here is derived from an EMBL/GenBank/DDBJ whole genome shotgun (WGS) entry which is preliminary data.</text>
</comment>
<dbReference type="Proteomes" id="UP001249760">
    <property type="component" value="Unassembled WGS sequence"/>
</dbReference>
<dbReference type="InterPro" id="IPR036086">
    <property type="entry name" value="ParB/Sulfiredoxin_sf"/>
</dbReference>
<reference evidence="3 4" key="1">
    <citation type="submission" date="2023-05" db="EMBL/GenBank/DDBJ databases">
        <title>Streptomyces fuscus sp. nov., a brown-black pigment producing actinomyces isolated from dry sand of Sea duck farm.</title>
        <authorList>
            <person name="Xie J."/>
            <person name="Shen N."/>
        </authorList>
    </citation>
    <scope>NUCLEOTIDE SEQUENCE [LARGE SCALE GENOMIC DNA]</scope>
    <source>
        <strain evidence="3 4">CGMCC 4.1745</strain>
    </source>
</reference>
<dbReference type="SMART" id="SM00470">
    <property type="entry name" value="ParB"/>
    <property type="match status" value="1"/>
</dbReference>
<sequence>MTTEKTFRQRAAPTHRIITSGRVYRVPTESVAQGESPRSAGIDREHVRMLANSGEGTLPPILVHSSTMAVIDGFHRLEAARLNRSPVIDVEYFDGSLQEAFLLAVETNVRHGLPLSLQDRKAAARKILSAFPEWSDRAIARRVGLDHKTVGALRNRQPKEAAATGSRIGLDGRSRPLDASEGRLRAQEIIAQNPQASLREVARSAGISVETARDVRTRMQQGDIPRGGKQGGPNTALRPPSQVEVVSALKSLKKDPAVRYSAGGRALVRWLESRLLNTEDAERFLQIPAHQVATVAAMAREVAAQWTEIAHQLENRRDTPR</sequence>
<dbReference type="SUPFAM" id="SSF110849">
    <property type="entry name" value="ParB/Sulfiredoxin"/>
    <property type="match status" value="1"/>
</dbReference>
<organism evidence="3 4">
    <name type="scientific">Streptomyces lusitanus</name>
    <dbReference type="NCBI Taxonomy" id="68232"/>
    <lineage>
        <taxon>Bacteria</taxon>
        <taxon>Bacillati</taxon>
        <taxon>Actinomycetota</taxon>
        <taxon>Actinomycetes</taxon>
        <taxon>Kitasatosporales</taxon>
        <taxon>Streptomycetaceae</taxon>
        <taxon>Streptomyces</taxon>
    </lineage>
</organism>
<dbReference type="InterPro" id="IPR003115">
    <property type="entry name" value="ParB_N"/>
</dbReference>
<protein>
    <submittedName>
        <fullName evidence="3">ParB N-terminal domain-containing protein</fullName>
    </submittedName>
</protein>
<feature type="domain" description="ParB-like N-terminal" evidence="2">
    <location>
        <begin position="24"/>
        <end position="109"/>
    </location>
</feature>
<proteinExistence type="predicted"/>
<dbReference type="EMBL" id="JASKMA010000014">
    <property type="protein sequence ID" value="MDT6985784.1"/>
    <property type="molecule type" value="Genomic_DNA"/>
</dbReference>
<dbReference type="RefSeq" id="WP_394311342.1">
    <property type="nucleotide sequence ID" value="NZ_JASKMA010000014.1"/>
</dbReference>